<keyword evidence="9" id="KW-0645">Protease</keyword>
<name>A0AA37T3Y4_9GAMM</name>
<proteinExistence type="inferred from homology"/>
<dbReference type="Pfam" id="PF12221">
    <property type="entry name" value="HflK_N"/>
    <property type="match status" value="1"/>
</dbReference>
<dbReference type="InterPro" id="IPR001972">
    <property type="entry name" value="Stomatin_HflK_fam"/>
</dbReference>
<evidence type="ECO:0000256" key="1">
    <source>
        <dbReference type="ARBA" id="ARBA00004167"/>
    </source>
</evidence>
<dbReference type="InterPro" id="IPR001107">
    <property type="entry name" value="Band_7"/>
</dbReference>
<evidence type="ECO:0000256" key="6">
    <source>
        <dbReference type="RuleBase" id="RU364113"/>
    </source>
</evidence>
<dbReference type="GO" id="GO:0008233">
    <property type="term" value="F:peptidase activity"/>
    <property type="evidence" value="ECO:0007669"/>
    <property type="project" value="UniProtKB-KW"/>
</dbReference>
<keyword evidence="10" id="KW-1185">Reference proteome</keyword>
<evidence type="ECO:0000313" key="10">
    <source>
        <dbReference type="Proteomes" id="UP001156870"/>
    </source>
</evidence>
<dbReference type="Proteomes" id="UP001156870">
    <property type="component" value="Unassembled WGS sequence"/>
</dbReference>
<evidence type="ECO:0000256" key="4">
    <source>
        <dbReference type="ARBA" id="ARBA00022989"/>
    </source>
</evidence>
<evidence type="ECO:0000256" key="5">
    <source>
        <dbReference type="ARBA" id="ARBA00023136"/>
    </source>
</evidence>
<dbReference type="InterPro" id="IPR036013">
    <property type="entry name" value="Band_7/SPFH_dom_sf"/>
</dbReference>
<keyword evidence="4 6" id="KW-1133">Transmembrane helix</keyword>
<evidence type="ECO:0000256" key="2">
    <source>
        <dbReference type="ARBA" id="ARBA00006971"/>
    </source>
</evidence>
<feature type="region of interest" description="Disordered" evidence="7">
    <location>
        <begin position="1"/>
        <end position="28"/>
    </location>
</feature>
<dbReference type="PRINTS" id="PR00721">
    <property type="entry name" value="STOMATIN"/>
</dbReference>
<dbReference type="InterPro" id="IPR010201">
    <property type="entry name" value="HflK"/>
</dbReference>
<organism evidence="9 10">
    <name type="scientific">Marinibactrum halimedae</name>
    <dbReference type="NCBI Taxonomy" id="1444977"/>
    <lineage>
        <taxon>Bacteria</taxon>
        <taxon>Pseudomonadati</taxon>
        <taxon>Pseudomonadota</taxon>
        <taxon>Gammaproteobacteria</taxon>
        <taxon>Cellvibrionales</taxon>
        <taxon>Cellvibrionaceae</taxon>
        <taxon>Marinibactrum</taxon>
    </lineage>
</organism>
<dbReference type="EMBL" id="BSPD01000007">
    <property type="protein sequence ID" value="GLS24523.1"/>
    <property type="molecule type" value="Genomic_DNA"/>
</dbReference>
<dbReference type="PANTHER" id="PTHR43327">
    <property type="entry name" value="STOMATIN-LIKE PROTEIN 2, MITOCHONDRIAL"/>
    <property type="match status" value="1"/>
</dbReference>
<comment type="function">
    <text evidence="6">HflC and HflK could encode or regulate a protease.</text>
</comment>
<dbReference type="GO" id="GO:0006508">
    <property type="term" value="P:proteolysis"/>
    <property type="evidence" value="ECO:0007669"/>
    <property type="project" value="UniProtKB-KW"/>
</dbReference>
<sequence>MAWNEPGGNKQDPWGGKRGGDGPPDLDEALKKFQEKLNGMFGGGNSGNSGSGGSLLSGIPIGLILIIAATIYGIAGFYQVNEQERAVVLRLGTYHSTIGPGLHWNPPLIDAIEKVNVTRKRLHSTKGTMLTEDLNIVDIRLSVQYTIGDARDFALNVRSPEVSLYQATDSALRHVVGSNVMHSVLTEGRQAIASDVQSRLQQYLDAYQTGILVDKVNVEDSAPPSQVQAAFDDVNKAREDEERVKNEAQTYANGVVPEARGRAQRMIEEANAYREQVIARAQGDAQRFEKLLVEYQKATEVTRERLYLDAVQEVMANSSKVLVDIDGGNNMMYLPLDKLMERSTSAPGYSGATAISPELLREITDRVSEQVRRDVINSRTSRGSR</sequence>
<keyword evidence="9" id="KW-0378">Hydrolase</keyword>
<comment type="similarity">
    <text evidence="2 6">Belongs to the band 7/mec-2 family. HflK subfamily.</text>
</comment>
<evidence type="ECO:0000256" key="3">
    <source>
        <dbReference type="ARBA" id="ARBA00022692"/>
    </source>
</evidence>
<evidence type="ECO:0000256" key="7">
    <source>
        <dbReference type="SAM" id="MobiDB-lite"/>
    </source>
</evidence>
<dbReference type="Gene3D" id="3.30.479.30">
    <property type="entry name" value="Band 7 domain"/>
    <property type="match status" value="1"/>
</dbReference>
<reference evidence="9 10" key="1">
    <citation type="journal article" date="2014" name="Int. J. Syst. Evol. Microbiol.">
        <title>Complete genome sequence of Corynebacterium casei LMG S-19264T (=DSM 44701T), isolated from a smear-ripened cheese.</title>
        <authorList>
            <consortium name="US DOE Joint Genome Institute (JGI-PGF)"/>
            <person name="Walter F."/>
            <person name="Albersmeier A."/>
            <person name="Kalinowski J."/>
            <person name="Ruckert C."/>
        </authorList>
    </citation>
    <scope>NUCLEOTIDE SEQUENCE [LARGE SCALE GENOMIC DNA]</scope>
    <source>
        <strain evidence="9 10">NBRC 110095</strain>
    </source>
</reference>
<keyword evidence="5 6" id="KW-0472">Membrane</keyword>
<keyword evidence="3 6" id="KW-0812">Transmembrane</keyword>
<dbReference type="SUPFAM" id="SSF117892">
    <property type="entry name" value="Band 7/SPFH domain"/>
    <property type="match status" value="1"/>
</dbReference>
<evidence type="ECO:0000259" key="8">
    <source>
        <dbReference type="SMART" id="SM00244"/>
    </source>
</evidence>
<dbReference type="GO" id="GO:0016020">
    <property type="term" value="C:membrane"/>
    <property type="evidence" value="ECO:0007669"/>
    <property type="project" value="UniProtKB-SubCell"/>
</dbReference>
<evidence type="ECO:0000313" key="9">
    <source>
        <dbReference type="EMBL" id="GLS24523.1"/>
    </source>
</evidence>
<accession>A0AA37T3Y4</accession>
<dbReference type="AlphaFoldDB" id="A0AA37T3Y4"/>
<feature type="transmembrane region" description="Helical" evidence="6">
    <location>
        <begin position="55"/>
        <end position="75"/>
    </location>
</feature>
<feature type="domain" description="Band 7" evidence="8">
    <location>
        <begin position="75"/>
        <end position="235"/>
    </location>
</feature>
<dbReference type="NCBIfam" id="TIGR01933">
    <property type="entry name" value="hflK"/>
    <property type="match status" value="1"/>
</dbReference>
<comment type="subunit">
    <text evidence="6">HflC and HflK may interact to form a multimeric complex.</text>
</comment>
<dbReference type="Pfam" id="PF01145">
    <property type="entry name" value="Band_7"/>
    <property type="match status" value="1"/>
</dbReference>
<gene>
    <name evidence="9" type="primary">hflK</name>
    <name evidence="9" type="ORF">GCM10007877_02350</name>
</gene>
<comment type="subcellular location">
    <subcellularLocation>
        <location evidence="1">Membrane</location>
        <topology evidence="1">Single-pass membrane protein</topology>
    </subcellularLocation>
</comment>
<dbReference type="SMART" id="SM00244">
    <property type="entry name" value="PHB"/>
    <property type="match status" value="1"/>
</dbReference>
<dbReference type="PANTHER" id="PTHR43327:SF2">
    <property type="entry name" value="MODULATOR OF FTSH PROTEASE HFLK"/>
    <property type="match status" value="1"/>
</dbReference>
<dbReference type="InterPro" id="IPR050710">
    <property type="entry name" value="Band7/mec-2_domain"/>
</dbReference>
<protein>
    <recommendedName>
        <fullName evidence="6">Protein HflK</fullName>
    </recommendedName>
</protein>
<dbReference type="RefSeq" id="WP_232594309.1">
    <property type="nucleotide sequence ID" value="NZ_BSPD01000007.1"/>
</dbReference>
<dbReference type="InterPro" id="IPR020980">
    <property type="entry name" value="Membrane_HflK_N"/>
</dbReference>
<comment type="caution">
    <text evidence="9">The sequence shown here is derived from an EMBL/GenBank/DDBJ whole genome shotgun (WGS) entry which is preliminary data.</text>
</comment>
<dbReference type="CDD" id="cd03404">
    <property type="entry name" value="SPFH_HflK"/>
    <property type="match status" value="1"/>
</dbReference>